<evidence type="ECO:0000313" key="5">
    <source>
        <dbReference type="Proteomes" id="UP001219537"/>
    </source>
</evidence>
<dbReference type="SUPFAM" id="SSF52172">
    <property type="entry name" value="CheY-like"/>
    <property type="match status" value="1"/>
</dbReference>
<dbReference type="Pfam" id="PF00072">
    <property type="entry name" value="Response_reg"/>
    <property type="match status" value="1"/>
</dbReference>
<organism evidence="4 5">
    <name type="scientific">Vibrio campbellii</name>
    <dbReference type="NCBI Taxonomy" id="680"/>
    <lineage>
        <taxon>Bacteria</taxon>
        <taxon>Pseudomonadati</taxon>
        <taxon>Pseudomonadota</taxon>
        <taxon>Gammaproteobacteria</taxon>
        <taxon>Vibrionales</taxon>
        <taxon>Vibrionaceae</taxon>
        <taxon>Vibrio</taxon>
    </lineage>
</organism>
<dbReference type="InterPro" id="IPR001789">
    <property type="entry name" value="Sig_transdc_resp-reg_receiver"/>
</dbReference>
<dbReference type="InterPro" id="IPR001633">
    <property type="entry name" value="EAL_dom"/>
</dbReference>
<reference evidence="4" key="1">
    <citation type="submission" date="2023-02" db="EMBL/GenBank/DDBJ databases">
        <title>Isolation, identification, and genome analysis of Vibrio campbellii in the Penaeus vannamei larvae stage.</title>
        <authorList>
            <person name="Huang T."/>
            <person name="Zhang B."/>
        </authorList>
    </citation>
    <scope>NUCLEOTIDE SEQUENCE</scope>
    <source>
        <strain evidence="4">20220413_1</strain>
    </source>
</reference>
<dbReference type="Proteomes" id="UP001219537">
    <property type="component" value="Chromosome 1"/>
</dbReference>
<dbReference type="InterPro" id="IPR052048">
    <property type="entry name" value="ST_Response_Regulator"/>
</dbReference>
<evidence type="ECO:0000313" key="4">
    <source>
        <dbReference type="EMBL" id="WDG07019.1"/>
    </source>
</evidence>
<evidence type="ECO:0000259" key="2">
    <source>
        <dbReference type="PROSITE" id="PS50110"/>
    </source>
</evidence>
<dbReference type="SUPFAM" id="SSF141868">
    <property type="entry name" value="EAL domain-like"/>
    <property type="match status" value="1"/>
</dbReference>
<dbReference type="Gene3D" id="3.40.50.2300">
    <property type="match status" value="1"/>
</dbReference>
<feature type="modified residue" description="4-aspartylphosphate" evidence="1">
    <location>
        <position position="56"/>
    </location>
</feature>
<dbReference type="Pfam" id="PF00563">
    <property type="entry name" value="EAL"/>
    <property type="match status" value="1"/>
</dbReference>
<sequence length="394" mass="44097">MMYKSVLVVDDVELSREIIKSAVLAASDYAKITCVENAYSAINKIRSKKYDLVIMDIMMPNGDGFELLSMISQLAVSTKIIVISSLDRAVIDSMPQIGKLYDLHIFKALEKPINSMNVTELVAEVFSQEDDEREHIKRFAHDVNIFDFPIGAYYQPQISSNSNEIIGVDISGNWFNNGDGHWLYTHLLPEIGTLTSKKLFNQIVIGKFLQDYKEHFKELANRLYFTLHIHHEFIDDSFIYSCLMELVKFNSKHHFSLYVDHDDAIEADSATRIQQLESLLSSGVSIILGSDKLTAERVLSASKLPIRELKLSVHNNSKLCLNDDTDLLLNISNASKQNNLSVMLDGVEDVALSQLAASKGLAKQQGILFGGPVNAETLTKALIKQNRGIPEGEV</sequence>
<feature type="domain" description="EAL" evidence="3">
    <location>
        <begin position="132"/>
        <end position="386"/>
    </location>
</feature>
<dbReference type="InterPro" id="IPR035919">
    <property type="entry name" value="EAL_sf"/>
</dbReference>
<dbReference type="PANTHER" id="PTHR43228:SF1">
    <property type="entry name" value="TWO-COMPONENT RESPONSE REGULATOR ARR22"/>
    <property type="match status" value="1"/>
</dbReference>
<name>A0AAQ3AXC8_9VIBR</name>
<dbReference type="RefSeq" id="WP_274290260.1">
    <property type="nucleotide sequence ID" value="NZ_CP117988.1"/>
</dbReference>
<dbReference type="InterPro" id="IPR011006">
    <property type="entry name" value="CheY-like_superfamily"/>
</dbReference>
<gene>
    <name evidence="4" type="ORF">PUN50_09685</name>
</gene>
<dbReference type="EMBL" id="CP117988">
    <property type="protein sequence ID" value="WDG07019.1"/>
    <property type="molecule type" value="Genomic_DNA"/>
</dbReference>
<dbReference type="CDD" id="cd00156">
    <property type="entry name" value="REC"/>
    <property type="match status" value="1"/>
</dbReference>
<dbReference type="GO" id="GO:0000160">
    <property type="term" value="P:phosphorelay signal transduction system"/>
    <property type="evidence" value="ECO:0007669"/>
    <property type="project" value="InterPro"/>
</dbReference>
<evidence type="ECO:0000256" key="1">
    <source>
        <dbReference type="PROSITE-ProRule" id="PRU00169"/>
    </source>
</evidence>
<accession>A0AAQ3AXC8</accession>
<protein>
    <submittedName>
        <fullName evidence="4">Response regulator</fullName>
    </submittedName>
</protein>
<proteinExistence type="predicted"/>
<dbReference type="AlphaFoldDB" id="A0AAQ3AXC8"/>
<keyword evidence="1" id="KW-0597">Phosphoprotein</keyword>
<dbReference type="PROSITE" id="PS50110">
    <property type="entry name" value="RESPONSE_REGULATORY"/>
    <property type="match status" value="1"/>
</dbReference>
<feature type="domain" description="Response regulatory" evidence="2">
    <location>
        <begin position="5"/>
        <end position="126"/>
    </location>
</feature>
<dbReference type="PROSITE" id="PS50883">
    <property type="entry name" value="EAL"/>
    <property type="match status" value="1"/>
</dbReference>
<evidence type="ECO:0000259" key="3">
    <source>
        <dbReference type="PROSITE" id="PS50883"/>
    </source>
</evidence>
<dbReference type="Gene3D" id="3.20.20.450">
    <property type="entry name" value="EAL domain"/>
    <property type="match status" value="1"/>
</dbReference>
<dbReference type="PANTHER" id="PTHR43228">
    <property type="entry name" value="TWO-COMPONENT RESPONSE REGULATOR"/>
    <property type="match status" value="1"/>
</dbReference>
<dbReference type="SMART" id="SM00448">
    <property type="entry name" value="REC"/>
    <property type="match status" value="1"/>
</dbReference>